<dbReference type="CDD" id="cd16922">
    <property type="entry name" value="HATPase_EvgS-ArcB-TorS-like"/>
    <property type="match status" value="1"/>
</dbReference>
<dbReference type="HOGENOM" id="CLU_000445_114_15_7"/>
<dbReference type="InterPro" id="IPR011006">
    <property type="entry name" value="CheY-like_superfamily"/>
</dbReference>
<dbReference type="InterPro" id="IPR013767">
    <property type="entry name" value="PAS_fold"/>
</dbReference>
<feature type="domain" description="Response regulatory" evidence="15">
    <location>
        <begin position="608"/>
        <end position="729"/>
    </location>
</feature>
<dbReference type="KEGG" id="dma:DMR_33010"/>
<evidence type="ECO:0000313" key="19">
    <source>
        <dbReference type="Proteomes" id="UP000009071"/>
    </source>
</evidence>
<keyword evidence="10" id="KW-1133">Transmembrane helix</keyword>
<dbReference type="FunFam" id="3.30.565.10:FF:000010">
    <property type="entry name" value="Sensor histidine kinase RcsC"/>
    <property type="match status" value="1"/>
</dbReference>
<dbReference type="SUPFAM" id="SSF55874">
    <property type="entry name" value="ATPase domain of HSP90 chaperone/DNA topoisomerase II/histidine kinase"/>
    <property type="match status" value="1"/>
</dbReference>
<dbReference type="SMART" id="SM00448">
    <property type="entry name" value="REC"/>
    <property type="match status" value="1"/>
</dbReference>
<keyword evidence="19" id="KW-1185">Reference proteome</keyword>
<dbReference type="EMBL" id="AP010904">
    <property type="protein sequence ID" value="BAH76792.1"/>
    <property type="molecule type" value="Genomic_DNA"/>
</dbReference>
<dbReference type="PANTHER" id="PTHR45339:SF1">
    <property type="entry name" value="HYBRID SIGNAL TRANSDUCTION HISTIDINE KINASE J"/>
    <property type="match status" value="1"/>
</dbReference>
<evidence type="ECO:0000256" key="2">
    <source>
        <dbReference type="ARBA" id="ARBA00004370"/>
    </source>
</evidence>
<dbReference type="SUPFAM" id="SSF52172">
    <property type="entry name" value="CheY-like"/>
    <property type="match status" value="1"/>
</dbReference>
<dbReference type="CDD" id="cd00130">
    <property type="entry name" value="PAS"/>
    <property type="match status" value="2"/>
</dbReference>
<sequence>MFLYGIAFFLRYFRCMLGMMPSKRLHCLRMKQKMVDKITDISSDSRRDIFGNHSDAGENLIERCPDLDLEETGFVVSDGGMRFLLKNSSDIIFVVDPDFERIVQASRAACEFLGFSHGHIIGKTLSVLHPVEEHAVCREVFRACVTAAEAGAPGHSPSMTLVRRDGLRASCRMAVTMLGWGVRRLACCIYSSPALRGIVGSGLQESEAYFAQALPHIDDGAWSWNPVTDEIFLSRQWLRLLGYEPGDIPTTSEDCNALLHPDDRDRVLGLLAACVRGERTSFSMEYRLLAKDGSYRWLHGRGAPVRDTAGRLTLLTGATTDITRRKETELALAQARDAAMAASRAKSAFLASMSHEIRTPMNVILGMAELLAETSISSSQRRYLEGIAGSGRMLSQLLSDILDFSQIEADRVALFPEVFDPAALAREVCGLAGEAAAGKGLDLQVHTDPSLPDRLVADPLRVRQVLLNLVWNAVKYTQSGRITVSATPLSDPAGQGFVLFSVRDSGPGIAPEAMARIFDPFSQADAAAHRRQGGAGLGLSISRALARLMGGDVVAESAPGAGSCFSFTLPALRAGRQCVPERPVALGLSNPARRETTMGHGATITKRRVLLAEDSESNRELIALFLENEPVELVWARNGYEAVAAVTEAREPFDAVLMDVEMPVMDGLEATRHIRRLEADRGSCRTPVALLTAHALYEFESRGREAGCDAFLTKPIRKARLLEYLGGLFGWRLAE</sequence>
<dbReference type="STRING" id="573370.DMR_33010"/>
<dbReference type="CDD" id="cd00082">
    <property type="entry name" value="HisKA"/>
    <property type="match status" value="1"/>
</dbReference>
<dbReference type="InterPro" id="IPR000700">
    <property type="entry name" value="PAS-assoc_C"/>
</dbReference>
<feature type="domain" description="PAC" evidence="17">
    <location>
        <begin position="282"/>
        <end position="334"/>
    </location>
</feature>
<dbReference type="InterPro" id="IPR003661">
    <property type="entry name" value="HisK_dim/P_dom"/>
</dbReference>
<dbReference type="SMART" id="SM00086">
    <property type="entry name" value="PAC"/>
    <property type="match status" value="1"/>
</dbReference>
<dbReference type="Proteomes" id="UP000009071">
    <property type="component" value="Chromosome"/>
</dbReference>
<evidence type="ECO:0000256" key="11">
    <source>
        <dbReference type="ARBA" id="ARBA00023012"/>
    </source>
</evidence>
<dbReference type="GO" id="GO:0016020">
    <property type="term" value="C:membrane"/>
    <property type="evidence" value="ECO:0007669"/>
    <property type="project" value="UniProtKB-SubCell"/>
</dbReference>
<evidence type="ECO:0000256" key="8">
    <source>
        <dbReference type="ARBA" id="ARBA00022777"/>
    </source>
</evidence>
<dbReference type="PROSITE" id="PS50112">
    <property type="entry name" value="PAS"/>
    <property type="match status" value="2"/>
</dbReference>
<keyword evidence="12" id="KW-0472">Membrane</keyword>
<dbReference type="SMART" id="SM00387">
    <property type="entry name" value="HATPase_c"/>
    <property type="match status" value="1"/>
</dbReference>
<dbReference type="InterPro" id="IPR005467">
    <property type="entry name" value="His_kinase_dom"/>
</dbReference>
<proteinExistence type="predicted"/>
<keyword evidence="5" id="KW-0808">Transferase</keyword>
<evidence type="ECO:0000256" key="13">
    <source>
        <dbReference type="PROSITE-ProRule" id="PRU00169"/>
    </source>
</evidence>
<dbReference type="GO" id="GO:0006355">
    <property type="term" value="P:regulation of DNA-templated transcription"/>
    <property type="evidence" value="ECO:0007669"/>
    <property type="project" value="InterPro"/>
</dbReference>
<evidence type="ECO:0000313" key="18">
    <source>
        <dbReference type="EMBL" id="BAH76792.1"/>
    </source>
</evidence>
<dbReference type="GO" id="GO:0000155">
    <property type="term" value="F:phosphorelay sensor kinase activity"/>
    <property type="evidence" value="ECO:0007669"/>
    <property type="project" value="InterPro"/>
</dbReference>
<keyword evidence="4 13" id="KW-0597">Phosphoprotein</keyword>
<dbReference type="InterPro" id="IPR036097">
    <property type="entry name" value="HisK_dim/P_sf"/>
</dbReference>
<dbReference type="NCBIfam" id="TIGR00229">
    <property type="entry name" value="sensory_box"/>
    <property type="match status" value="2"/>
</dbReference>
<dbReference type="Pfam" id="PF00989">
    <property type="entry name" value="PAS"/>
    <property type="match status" value="1"/>
</dbReference>
<dbReference type="PROSITE" id="PS50109">
    <property type="entry name" value="HIS_KIN"/>
    <property type="match status" value="1"/>
</dbReference>
<evidence type="ECO:0000256" key="10">
    <source>
        <dbReference type="ARBA" id="ARBA00022989"/>
    </source>
</evidence>
<evidence type="ECO:0000256" key="6">
    <source>
        <dbReference type="ARBA" id="ARBA00022692"/>
    </source>
</evidence>
<dbReference type="Gene3D" id="3.30.450.20">
    <property type="entry name" value="PAS domain"/>
    <property type="match status" value="2"/>
</dbReference>
<dbReference type="Pfam" id="PF00072">
    <property type="entry name" value="Response_reg"/>
    <property type="match status" value="1"/>
</dbReference>
<organism evidence="18 19">
    <name type="scientific">Solidesulfovibrio magneticus (strain ATCC 700980 / DSM 13731 / RS-1)</name>
    <name type="common">Desulfovibrio magneticus</name>
    <dbReference type="NCBI Taxonomy" id="573370"/>
    <lineage>
        <taxon>Bacteria</taxon>
        <taxon>Pseudomonadati</taxon>
        <taxon>Thermodesulfobacteriota</taxon>
        <taxon>Desulfovibrionia</taxon>
        <taxon>Desulfovibrionales</taxon>
        <taxon>Desulfovibrionaceae</taxon>
        <taxon>Solidesulfovibrio</taxon>
    </lineage>
</organism>
<dbReference type="PROSITE" id="PS50110">
    <property type="entry name" value="RESPONSE_REGULATORY"/>
    <property type="match status" value="1"/>
</dbReference>
<keyword evidence="11" id="KW-0902">Two-component regulatory system</keyword>
<dbReference type="InterPro" id="IPR001789">
    <property type="entry name" value="Sig_transdc_resp-reg_receiver"/>
</dbReference>
<evidence type="ECO:0000256" key="3">
    <source>
        <dbReference type="ARBA" id="ARBA00012438"/>
    </source>
</evidence>
<dbReference type="PROSITE" id="PS50113">
    <property type="entry name" value="PAC"/>
    <property type="match status" value="1"/>
</dbReference>
<feature type="domain" description="PAS" evidence="16">
    <location>
        <begin position="206"/>
        <end position="278"/>
    </location>
</feature>
<evidence type="ECO:0000259" key="17">
    <source>
        <dbReference type="PROSITE" id="PS50113"/>
    </source>
</evidence>
<evidence type="ECO:0000259" key="15">
    <source>
        <dbReference type="PROSITE" id="PS50110"/>
    </source>
</evidence>
<evidence type="ECO:0000256" key="12">
    <source>
        <dbReference type="ARBA" id="ARBA00023136"/>
    </source>
</evidence>
<gene>
    <name evidence="18" type="ordered locus">DMR_33010</name>
</gene>
<dbReference type="Pfam" id="PF02518">
    <property type="entry name" value="HATPase_c"/>
    <property type="match status" value="1"/>
</dbReference>
<feature type="modified residue" description="4-aspartylphosphate" evidence="13">
    <location>
        <position position="659"/>
    </location>
</feature>
<dbReference type="eggNOG" id="COG5002">
    <property type="taxonomic scope" value="Bacteria"/>
</dbReference>
<dbReference type="InterPro" id="IPR035965">
    <property type="entry name" value="PAS-like_dom_sf"/>
</dbReference>
<dbReference type="Pfam" id="PF00512">
    <property type="entry name" value="HisKA"/>
    <property type="match status" value="1"/>
</dbReference>
<evidence type="ECO:0000256" key="7">
    <source>
        <dbReference type="ARBA" id="ARBA00022741"/>
    </source>
</evidence>
<dbReference type="InterPro" id="IPR001610">
    <property type="entry name" value="PAC"/>
</dbReference>
<keyword evidence="6" id="KW-0812">Transmembrane</keyword>
<dbReference type="SMART" id="SM00388">
    <property type="entry name" value="HisKA"/>
    <property type="match status" value="1"/>
</dbReference>
<protein>
    <recommendedName>
        <fullName evidence="3">histidine kinase</fullName>
        <ecNumber evidence="3">2.7.13.3</ecNumber>
    </recommendedName>
</protein>
<dbReference type="FunFam" id="1.10.287.130:FF:000004">
    <property type="entry name" value="Ethylene receptor 1"/>
    <property type="match status" value="1"/>
</dbReference>
<dbReference type="PANTHER" id="PTHR45339">
    <property type="entry name" value="HYBRID SIGNAL TRANSDUCTION HISTIDINE KINASE J"/>
    <property type="match status" value="1"/>
</dbReference>
<evidence type="ECO:0000256" key="4">
    <source>
        <dbReference type="ARBA" id="ARBA00022553"/>
    </source>
</evidence>
<evidence type="ECO:0000259" key="16">
    <source>
        <dbReference type="PROSITE" id="PS50112"/>
    </source>
</evidence>
<dbReference type="PRINTS" id="PR00344">
    <property type="entry name" value="BCTRLSENSOR"/>
</dbReference>
<dbReference type="SUPFAM" id="SSF55785">
    <property type="entry name" value="PYP-like sensor domain (PAS domain)"/>
    <property type="match status" value="2"/>
</dbReference>
<dbReference type="Gene3D" id="3.40.50.2300">
    <property type="match status" value="1"/>
</dbReference>
<dbReference type="Pfam" id="PF08447">
    <property type="entry name" value="PAS_3"/>
    <property type="match status" value="1"/>
</dbReference>
<dbReference type="AlphaFoldDB" id="C4XJP5"/>
<evidence type="ECO:0000256" key="5">
    <source>
        <dbReference type="ARBA" id="ARBA00022679"/>
    </source>
</evidence>
<feature type="domain" description="Histidine kinase" evidence="14">
    <location>
        <begin position="352"/>
        <end position="573"/>
    </location>
</feature>
<dbReference type="InterPro" id="IPR000014">
    <property type="entry name" value="PAS"/>
</dbReference>
<dbReference type="InterPro" id="IPR013655">
    <property type="entry name" value="PAS_fold_3"/>
</dbReference>
<feature type="domain" description="PAS" evidence="16">
    <location>
        <begin position="77"/>
        <end position="130"/>
    </location>
</feature>
<evidence type="ECO:0000256" key="9">
    <source>
        <dbReference type="ARBA" id="ARBA00022840"/>
    </source>
</evidence>
<comment type="subcellular location">
    <subcellularLocation>
        <location evidence="2">Membrane</location>
    </subcellularLocation>
</comment>
<name>C4XJP5_SOLM1</name>
<evidence type="ECO:0000259" key="14">
    <source>
        <dbReference type="PROSITE" id="PS50109"/>
    </source>
</evidence>
<reference evidence="18 19" key="1">
    <citation type="journal article" date="2009" name="Genome Res.">
        <title>Whole genome sequence of Desulfovibrio magneticus strain RS-1 revealed common gene clusters in magnetotactic bacteria.</title>
        <authorList>
            <person name="Nakazawa H."/>
            <person name="Arakaki A."/>
            <person name="Narita-Yamada S."/>
            <person name="Yashiro I."/>
            <person name="Jinno K."/>
            <person name="Aoki N."/>
            <person name="Tsuruyama A."/>
            <person name="Okamura Y."/>
            <person name="Tanikawa S."/>
            <person name="Fujita N."/>
            <person name="Takeyama H."/>
            <person name="Matsunaga T."/>
        </authorList>
    </citation>
    <scope>NUCLEOTIDE SEQUENCE [LARGE SCALE GENOMIC DNA]</scope>
    <source>
        <strain evidence="19">ATCC 700980 / DSM 13731 / RS-1</strain>
    </source>
</reference>
<comment type="catalytic activity">
    <reaction evidence="1">
        <text>ATP + protein L-histidine = ADP + protein N-phospho-L-histidine.</text>
        <dbReference type="EC" id="2.7.13.3"/>
    </reaction>
</comment>
<dbReference type="GO" id="GO:0005524">
    <property type="term" value="F:ATP binding"/>
    <property type="evidence" value="ECO:0007669"/>
    <property type="project" value="UniProtKB-KW"/>
</dbReference>
<dbReference type="SUPFAM" id="SSF47384">
    <property type="entry name" value="Homodimeric domain of signal transducing histidine kinase"/>
    <property type="match status" value="1"/>
</dbReference>
<accession>C4XJP5</accession>
<dbReference type="Gene3D" id="3.30.565.10">
    <property type="entry name" value="Histidine kinase-like ATPase, C-terminal domain"/>
    <property type="match status" value="1"/>
</dbReference>
<dbReference type="InterPro" id="IPR004358">
    <property type="entry name" value="Sig_transdc_His_kin-like_C"/>
</dbReference>
<dbReference type="Gene3D" id="1.10.287.130">
    <property type="match status" value="1"/>
</dbReference>
<evidence type="ECO:0000256" key="1">
    <source>
        <dbReference type="ARBA" id="ARBA00000085"/>
    </source>
</evidence>
<dbReference type="InterPro" id="IPR003594">
    <property type="entry name" value="HATPase_dom"/>
</dbReference>
<dbReference type="CDD" id="cd17546">
    <property type="entry name" value="REC_hyHK_CKI1_RcsC-like"/>
    <property type="match status" value="1"/>
</dbReference>
<keyword evidence="8" id="KW-0418">Kinase</keyword>
<keyword evidence="9" id="KW-0067">ATP-binding</keyword>
<dbReference type="SMART" id="SM00091">
    <property type="entry name" value="PAS"/>
    <property type="match status" value="2"/>
</dbReference>
<dbReference type="EC" id="2.7.13.3" evidence="3"/>
<keyword evidence="7" id="KW-0547">Nucleotide-binding</keyword>
<dbReference type="InterPro" id="IPR036890">
    <property type="entry name" value="HATPase_C_sf"/>
</dbReference>